<sequence length="248" mass="28832">MPSYEWIASQELKNFPRPYEPHHSITKMPPSPPRNRSRSRSPPRKPKSSGGFRWKDKGSRANDSFSRDFDDRNRDDAAAPRRSPPPRGDRDRFRDRSPRRDGNRDSYRPRSPRRDDRDRYRDGGDRRRSPRRDDRGRDDRKDKRKEDKPKEKKEDKEKKPKAAAAPSRQEPMIIVNVNDRLGTKAAIPCLGSDPVKAFKAMVAARIGRQPHEIMLKRQGERPFKDHLTLDDYGVSNGVQLDLELDTGD</sequence>
<dbReference type="InterPro" id="IPR029071">
    <property type="entry name" value="Ubiquitin-like_domsf"/>
</dbReference>
<reference evidence="4 5" key="1">
    <citation type="submission" date="2018-10" db="EMBL/GenBank/DDBJ databases">
        <title>Fifty Aureobasidium pullulans genomes reveal a recombining polyextremotolerant generalist.</title>
        <authorList>
            <person name="Gostincar C."/>
            <person name="Turk M."/>
            <person name="Zajc J."/>
            <person name="Gunde-Cimerman N."/>
        </authorList>
    </citation>
    <scope>NUCLEOTIDE SEQUENCE [LARGE SCALE GENOMIC DNA]</scope>
    <source>
        <strain evidence="4 5">EXF-3844</strain>
    </source>
</reference>
<dbReference type="Gene3D" id="3.10.20.90">
    <property type="entry name" value="Phosphatidylinositol 3-kinase Catalytic Subunit, Chain A, domain 1"/>
    <property type="match status" value="1"/>
</dbReference>
<dbReference type="InterPro" id="IPR039732">
    <property type="entry name" value="Hub1/Ubl5"/>
</dbReference>
<evidence type="ECO:0000256" key="2">
    <source>
        <dbReference type="ARBA" id="ARBA00022786"/>
    </source>
</evidence>
<dbReference type="FunFam" id="3.10.20.90:FF:000268">
    <property type="entry name" value="Ubiquitin-like modifier HUB1"/>
    <property type="match status" value="1"/>
</dbReference>
<feature type="compositionally biased region" description="Basic and acidic residues" evidence="3">
    <location>
        <begin position="87"/>
        <end position="160"/>
    </location>
</feature>
<feature type="compositionally biased region" description="Basic residues" evidence="3">
    <location>
        <begin position="35"/>
        <end position="47"/>
    </location>
</feature>
<evidence type="ECO:0000313" key="5">
    <source>
        <dbReference type="Proteomes" id="UP000310121"/>
    </source>
</evidence>
<protein>
    <recommendedName>
        <fullName evidence="1">Ubiquitin-like modifier HUB1</fullName>
    </recommendedName>
</protein>
<dbReference type="PANTHER" id="PTHR13042">
    <property type="entry name" value="UBIQUITIN-LIKE PROTEIN 5"/>
    <property type="match status" value="1"/>
</dbReference>
<feature type="region of interest" description="Disordered" evidence="3">
    <location>
        <begin position="14"/>
        <end position="172"/>
    </location>
</feature>
<feature type="compositionally biased region" description="Basic and acidic residues" evidence="3">
    <location>
        <begin position="53"/>
        <end position="79"/>
    </location>
</feature>
<evidence type="ECO:0000256" key="3">
    <source>
        <dbReference type="SAM" id="MobiDB-lite"/>
    </source>
</evidence>
<name>A0A4V6TID9_AURPU</name>
<comment type="caution">
    <text evidence="4">The sequence shown here is derived from an EMBL/GenBank/DDBJ whole genome shotgun (WGS) entry which is preliminary data.</text>
</comment>
<dbReference type="EMBL" id="QZBN01000203">
    <property type="protein sequence ID" value="THZ49801.1"/>
    <property type="molecule type" value="Genomic_DNA"/>
</dbReference>
<accession>A0A4V6TID9</accession>
<dbReference type="AlphaFoldDB" id="A0A4V6TID9"/>
<proteinExistence type="predicted"/>
<evidence type="ECO:0000313" key="4">
    <source>
        <dbReference type="EMBL" id="THZ49801.1"/>
    </source>
</evidence>
<keyword evidence="2" id="KW-0833">Ubl conjugation pathway</keyword>
<organism evidence="4 5">
    <name type="scientific">Aureobasidium pullulans</name>
    <name type="common">Black yeast</name>
    <name type="synonym">Pullularia pullulans</name>
    <dbReference type="NCBI Taxonomy" id="5580"/>
    <lineage>
        <taxon>Eukaryota</taxon>
        <taxon>Fungi</taxon>
        <taxon>Dikarya</taxon>
        <taxon>Ascomycota</taxon>
        <taxon>Pezizomycotina</taxon>
        <taxon>Dothideomycetes</taxon>
        <taxon>Dothideomycetidae</taxon>
        <taxon>Dothideales</taxon>
        <taxon>Saccotheciaceae</taxon>
        <taxon>Aureobasidium</taxon>
    </lineage>
</organism>
<dbReference type="SUPFAM" id="SSF54236">
    <property type="entry name" value="Ubiquitin-like"/>
    <property type="match status" value="1"/>
</dbReference>
<gene>
    <name evidence="4" type="ORF">D6C90_03148</name>
</gene>
<dbReference type="Proteomes" id="UP000310121">
    <property type="component" value="Unassembled WGS sequence"/>
</dbReference>
<evidence type="ECO:0000256" key="1">
    <source>
        <dbReference type="ARBA" id="ARBA00014108"/>
    </source>
</evidence>